<dbReference type="InterPro" id="IPR038056">
    <property type="entry name" value="YjbR-like_sf"/>
</dbReference>
<reference evidence="1 2" key="1">
    <citation type="submission" date="2019-02" db="EMBL/GenBank/DDBJ databases">
        <title>Genome sequence of the sea-ice species Brumimicrobium glaciale.</title>
        <authorList>
            <person name="Bowman J.P."/>
        </authorList>
    </citation>
    <scope>NUCLEOTIDE SEQUENCE [LARGE SCALE GENOMIC DNA]</scope>
    <source>
        <strain evidence="1 2">IC156</strain>
    </source>
</reference>
<comment type="caution">
    <text evidence="1">The sequence shown here is derived from an EMBL/GenBank/DDBJ whole genome shotgun (WGS) entry which is preliminary data.</text>
</comment>
<evidence type="ECO:0000313" key="1">
    <source>
        <dbReference type="EMBL" id="RYM32443.1"/>
    </source>
</evidence>
<dbReference type="SUPFAM" id="SSF142906">
    <property type="entry name" value="YjbR-like"/>
    <property type="match status" value="1"/>
</dbReference>
<evidence type="ECO:0000313" key="2">
    <source>
        <dbReference type="Proteomes" id="UP000293952"/>
    </source>
</evidence>
<keyword evidence="2" id="KW-1185">Reference proteome</keyword>
<proteinExistence type="predicted"/>
<dbReference type="OrthoDB" id="9789813at2"/>
<protein>
    <submittedName>
        <fullName evidence="1">MmcQ/YjbR family DNA-binding protein</fullName>
    </submittedName>
</protein>
<dbReference type="PANTHER" id="PTHR35145">
    <property type="entry name" value="CYTOPLASMIC PROTEIN-RELATED"/>
    <property type="match status" value="1"/>
</dbReference>
<dbReference type="InterPro" id="IPR007351">
    <property type="entry name" value="YjbR"/>
</dbReference>
<dbReference type="Gene3D" id="3.90.1150.30">
    <property type="match status" value="1"/>
</dbReference>
<sequence>MNLETFRDYCLQKDHVDEAFPFDDSTLVFRINKKMFALLSLKDERSNSCNLKCDPDRALELRADFMGILPGYHMSKKHWNTISFNEDVSDQLIYELIDNSYDLVFKSFSKKVQKELSE</sequence>
<dbReference type="Proteomes" id="UP000293952">
    <property type="component" value="Unassembled WGS sequence"/>
</dbReference>
<dbReference type="InterPro" id="IPR058532">
    <property type="entry name" value="YjbR/MT2646/Rv2570-like"/>
</dbReference>
<gene>
    <name evidence="1" type="ORF">ERX46_14310</name>
</gene>
<organism evidence="1 2">
    <name type="scientific">Brumimicrobium glaciale</name>
    <dbReference type="NCBI Taxonomy" id="200475"/>
    <lineage>
        <taxon>Bacteria</taxon>
        <taxon>Pseudomonadati</taxon>
        <taxon>Bacteroidota</taxon>
        <taxon>Flavobacteriia</taxon>
        <taxon>Flavobacteriales</taxon>
        <taxon>Crocinitomicaceae</taxon>
        <taxon>Brumimicrobium</taxon>
    </lineage>
</organism>
<accession>A0A4Q4KGT9</accession>
<dbReference type="Pfam" id="PF04237">
    <property type="entry name" value="YjbR"/>
    <property type="match status" value="1"/>
</dbReference>
<dbReference type="GO" id="GO:0003677">
    <property type="term" value="F:DNA binding"/>
    <property type="evidence" value="ECO:0007669"/>
    <property type="project" value="UniProtKB-KW"/>
</dbReference>
<name>A0A4Q4KGT9_9FLAO</name>
<dbReference type="AlphaFoldDB" id="A0A4Q4KGT9"/>
<keyword evidence="1" id="KW-0238">DNA-binding</keyword>
<dbReference type="RefSeq" id="WP_130094551.1">
    <property type="nucleotide sequence ID" value="NZ_SETE01000006.1"/>
</dbReference>
<dbReference type="PANTHER" id="PTHR35145:SF1">
    <property type="entry name" value="CYTOPLASMIC PROTEIN"/>
    <property type="match status" value="1"/>
</dbReference>
<dbReference type="EMBL" id="SETE01000006">
    <property type="protein sequence ID" value="RYM32443.1"/>
    <property type="molecule type" value="Genomic_DNA"/>
</dbReference>